<keyword evidence="5 6" id="KW-0472">Membrane</keyword>
<dbReference type="KEGG" id="cyz:C3B44_03235"/>
<proteinExistence type="predicted"/>
<organism evidence="7 8">
    <name type="scientific">Corynebacterium yudongzhengii</name>
    <dbReference type="NCBI Taxonomy" id="2080740"/>
    <lineage>
        <taxon>Bacteria</taxon>
        <taxon>Bacillati</taxon>
        <taxon>Actinomycetota</taxon>
        <taxon>Actinomycetes</taxon>
        <taxon>Mycobacteriales</taxon>
        <taxon>Corynebacteriaceae</taxon>
        <taxon>Corynebacterium</taxon>
    </lineage>
</organism>
<protein>
    <submittedName>
        <fullName evidence="7">YihY/virulence factor BrkB family protein</fullName>
    </submittedName>
</protein>
<evidence type="ECO:0000256" key="2">
    <source>
        <dbReference type="ARBA" id="ARBA00022475"/>
    </source>
</evidence>
<evidence type="ECO:0000256" key="6">
    <source>
        <dbReference type="SAM" id="Phobius"/>
    </source>
</evidence>
<dbReference type="Proteomes" id="UP000244989">
    <property type="component" value="Unassembled WGS sequence"/>
</dbReference>
<dbReference type="RefSeq" id="WP_108431106.1">
    <property type="nucleotide sequence ID" value="NZ_QEEZ01000007.1"/>
</dbReference>
<feature type="transmembrane region" description="Helical" evidence="6">
    <location>
        <begin position="214"/>
        <end position="234"/>
    </location>
</feature>
<evidence type="ECO:0000256" key="1">
    <source>
        <dbReference type="ARBA" id="ARBA00004651"/>
    </source>
</evidence>
<gene>
    <name evidence="7" type="ORF">DF222_05010</name>
</gene>
<dbReference type="PANTHER" id="PTHR30213:SF0">
    <property type="entry name" value="UPF0761 MEMBRANE PROTEIN YIHY"/>
    <property type="match status" value="1"/>
</dbReference>
<dbReference type="InterPro" id="IPR017039">
    <property type="entry name" value="Virul_fac_BrkB"/>
</dbReference>
<name>A0A2U1T7F9_9CORY</name>
<keyword evidence="8" id="KW-1185">Reference proteome</keyword>
<dbReference type="PIRSF" id="PIRSF035875">
    <property type="entry name" value="RNase_BN"/>
    <property type="match status" value="1"/>
</dbReference>
<feature type="transmembrane region" description="Helical" evidence="6">
    <location>
        <begin position="111"/>
        <end position="134"/>
    </location>
</feature>
<feature type="transmembrane region" description="Helical" evidence="6">
    <location>
        <begin position="280"/>
        <end position="303"/>
    </location>
</feature>
<dbReference type="PANTHER" id="PTHR30213">
    <property type="entry name" value="INNER MEMBRANE PROTEIN YHJD"/>
    <property type="match status" value="1"/>
</dbReference>
<dbReference type="AlphaFoldDB" id="A0A2U1T7F9"/>
<dbReference type="EMBL" id="QEEZ01000007">
    <property type="protein sequence ID" value="PWC01941.1"/>
    <property type="molecule type" value="Genomic_DNA"/>
</dbReference>
<evidence type="ECO:0000256" key="5">
    <source>
        <dbReference type="ARBA" id="ARBA00023136"/>
    </source>
</evidence>
<keyword evidence="3 6" id="KW-0812">Transmembrane</keyword>
<comment type="subcellular location">
    <subcellularLocation>
        <location evidence="1">Cell membrane</location>
        <topology evidence="1">Multi-pass membrane protein</topology>
    </subcellularLocation>
</comment>
<feature type="transmembrane region" description="Helical" evidence="6">
    <location>
        <begin position="50"/>
        <end position="74"/>
    </location>
</feature>
<sequence length="356" mass="39415">MTSPVGNLCEDGEVHNPFRTAPTLKQRWYVLRRSVVAFWMGREIDNGAKLTFFTSLAFAPTLLALYSLATLFLANNQGLVADVTDRVVDDFVPEGYEAVAKDVVATVVGSAAGGIVGLIISIAISLFSASAYVRAFARTANDIYGVREGRPLYRLWLSMFLVTIVLVLGMLIVLAALGLNFPLVEALLVPIAEPLGLQNIVLALTETFLPIWQWLKWPVVAATLMLMLDVLYHFTPNTAPPKFRWLSSGSIIALFGITVVGALFFFYLRFLTSLSSYGAIGTVLALMFAVWGINIMVVFGLIVDVETERIYQLRDGRKSERDMDVELRDSKAIEFQDRVYSRLVDEGSQVRRAQGD</sequence>
<evidence type="ECO:0000313" key="7">
    <source>
        <dbReference type="EMBL" id="PWC01941.1"/>
    </source>
</evidence>
<evidence type="ECO:0000256" key="4">
    <source>
        <dbReference type="ARBA" id="ARBA00022989"/>
    </source>
</evidence>
<feature type="transmembrane region" description="Helical" evidence="6">
    <location>
        <begin position="155"/>
        <end position="179"/>
    </location>
</feature>
<keyword evidence="2" id="KW-1003">Cell membrane</keyword>
<dbReference type="Pfam" id="PF03631">
    <property type="entry name" value="Virul_fac_BrkB"/>
    <property type="match status" value="1"/>
</dbReference>
<reference evidence="8" key="1">
    <citation type="submission" date="2018-04" db="EMBL/GenBank/DDBJ databases">
        <authorList>
            <person name="Liu S."/>
            <person name="Wang Z."/>
            <person name="Li J."/>
        </authorList>
    </citation>
    <scope>NUCLEOTIDE SEQUENCE [LARGE SCALE GENOMIC DNA]</scope>
    <source>
        <strain evidence="8">2189</strain>
    </source>
</reference>
<keyword evidence="4 6" id="KW-1133">Transmembrane helix</keyword>
<comment type="caution">
    <text evidence="7">The sequence shown here is derived from an EMBL/GenBank/DDBJ whole genome shotgun (WGS) entry which is preliminary data.</text>
</comment>
<feature type="transmembrane region" description="Helical" evidence="6">
    <location>
        <begin position="246"/>
        <end position="268"/>
    </location>
</feature>
<dbReference type="GO" id="GO:0005886">
    <property type="term" value="C:plasma membrane"/>
    <property type="evidence" value="ECO:0007669"/>
    <property type="project" value="UniProtKB-SubCell"/>
</dbReference>
<evidence type="ECO:0000313" key="8">
    <source>
        <dbReference type="Proteomes" id="UP000244989"/>
    </source>
</evidence>
<evidence type="ECO:0000256" key="3">
    <source>
        <dbReference type="ARBA" id="ARBA00022692"/>
    </source>
</evidence>
<accession>A0A2U1T7F9</accession>